<protein>
    <recommendedName>
        <fullName evidence="3">Phage protein Gp19/Gp15/Gp42</fullName>
    </recommendedName>
</protein>
<evidence type="ECO:0008006" key="3">
    <source>
        <dbReference type="Google" id="ProtNLM"/>
    </source>
</evidence>
<dbReference type="EMBL" id="PDCG01000001">
    <property type="protein sequence ID" value="RBP98462.1"/>
    <property type="molecule type" value="Genomic_DNA"/>
</dbReference>
<keyword evidence="2" id="KW-1185">Reference proteome</keyword>
<dbReference type="Proteomes" id="UP000252530">
    <property type="component" value="Unassembled WGS sequence"/>
</dbReference>
<dbReference type="RefSeq" id="WP_113859436.1">
    <property type="nucleotide sequence ID" value="NZ_PDCG01000001.1"/>
</dbReference>
<sequence length="130" mass="14114">MAEDRTAFASSSDLKDRWPNMMDATLADTLLEDASQLIRDTCPGWAEASEETRRSIACSMVKRAMIAGEDSAGLSARQENAGPFSQSWTYSNPTGDLYLTKSEKARLGQGRQRAFSISVESGTVVGPWTG</sequence>
<gene>
    <name evidence="1" type="ORF">CRD60_00940</name>
</gene>
<proteinExistence type="predicted"/>
<accession>A0A366KB43</accession>
<reference evidence="1 2" key="1">
    <citation type="submission" date="2017-10" db="EMBL/GenBank/DDBJ databases">
        <title>Bifidobacterium xylocopum sp. nov. and Bifidobacterium aemilianum sp. nov., from the carpenter bee (Xylocopa violacea) digestive tract.</title>
        <authorList>
            <person name="Alberoni D."/>
            <person name="Baffoni L."/>
            <person name="Di Gioia D."/>
            <person name="Gaggia F."/>
            <person name="Biavati B."/>
        </authorList>
    </citation>
    <scope>NUCLEOTIDE SEQUENCE [LARGE SCALE GENOMIC DNA]</scope>
    <source>
        <strain evidence="1 2">XV10</strain>
    </source>
</reference>
<organism evidence="1 2">
    <name type="scientific">Bifidobacterium aemilianum</name>
    <dbReference type="NCBI Taxonomy" id="2493120"/>
    <lineage>
        <taxon>Bacteria</taxon>
        <taxon>Bacillati</taxon>
        <taxon>Actinomycetota</taxon>
        <taxon>Actinomycetes</taxon>
        <taxon>Bifidobacteriales</taxon>
        <taxon>Bifidobacteriaceae</taxon>
        <taxon>Bifidobacterium</taxon>
    </lineage>
</organism>
<dbReference type="OrthoDB" id="3194840at2"/>
<dbReference type="Pfam" id="PF09355">
    <property type="entry name" value="Phage_Gp19"/>
    <property type="match status" value="1"/>
</dbReference>
<dbReference type="InterPro" id="IPR018963">
    <property type="entry name" value="Mycophage_D29_Gp19"/>
</dbReference>
<dbReference type="AlphaFoldDB" id="A0A366KB43"/>
<comment type="caution">
    <text evidence="1">The sequence shown here is derived from an EMBL/GenBank/DDBJ whole genome shotgun (WGS) entry which is preliminary data.</text>
</comment>
<evidence type="ECO:0000313" key="1">
    <source>
        <dbReference type="EMBL" id="RBP98462.1"/>
    </source>
</evidence>
<name>A0A366KB43_9BIFI</name>
<evidence type="ECO:0000313" key="2">
    <source>
        <dbReference type="Proteomes" id="UP000252530"/>
    </source>
</evidence>